<protein>
    <submittedName>
        <fullName evidence="2">Uncharacterized protein</fullName>
    </submittedName>
</protein>
<comment type="caution">
    <text evidence="2">The sequence shown here is derived from an EMBL/GenBank/DDBJ whole genome shotgun (WGS) entry which is preliminary data.</text>
</comment>
<proteinExistence type="predicted"/>
<feature type="compositionally biased region" description="Basic and acidic residues" evidence="1">
    <location>
        <begin position="435"/>
        <end position="449"/>
    </location>
</feature>
<accession>A0A552WX84</accession>
<name>A0A552WX84_9MICO</name>
<dbReference type="RefSeq" id="WP_143416726.1">
    <property type="nucleotide sequence ID" value="NZ_VJXR01000002.1"/>
</dbReference>
<dbReference type="EMBL" id="VJXR01000002">
    <property type="protein sequence ID" value="TRW47451.1"/>
    <property type="molecule type" value="Genomic_DNA"/>
</dbReference>
<dbReference type="Proteomes" id="UP000318693">
    <property type="component" value="Unassembled WGS sequence"/>
</dbReference>
<evidence type="ECO:0000313" key="2">
    <source>
        <dbReference type="EMBL" id="TRW47451.1"/>
    </source>
</evidence>
<evidence type="ECO:0000313" key="3">
    <source>
        <dbReference type="Proteomes" id="UP000318693"/>
    </source>
</evidence>
<keyword evidence="3" id="KW-1185">Reference proteome</keyword>
<evidence type="ECO:0000256" key="1">
    <source>
        <dbReference type="SAM" id="MobiDB-lite"/>
    </source>
</evidence>
<gene>
    <name evidence="2" type="ORF">FJ693_01230</name>
</gene>
<sequence>MTELLDMKRVRVYLGGPNGSLAETTTRAEREAAAHRILRYRTLVWDYALQTATTVIPPAASVGWEAPLRMVSWLEKDRLTPEDLPGARRASAVELGTVQDLPLVELWRRTALAALVGRERELPLIADKINIEQAKVVLRDVADLVRGLVILDTRYSAIPGWQRLGGRKSNSPSIDPRRRVLVNTTISAAQLCSQWAGNPTPDDVASTDRLGHLERAPLLPTPYPFGVDGAIAALHNTYVRLGLEFPRADVATAIVRTQRQMSALALQLAESSGEDEQVKVFTRRAERCARVLGLLAKDVGGNIGSGNAALGDAEAGLSALAEAVQVGDSASAEKLESISRLFTMVDRRIATRIRQGIHDRYYLVCHEYGLSSEWIRGVRRPVRKFEPITKLSHPDLIDAANRLDRGAPDRIVSAEPLRARSEFTALLESPMGLGRDGRMREGDGARDVHAPNGPRRQAPVGTVEGPGL</sequence>
<reference evidence="2 3" key="1">
    <citation type="submission" date="2019-07" db="EMBL/GenBank/DDBJ databases">
        <title>Georgenia wutianyii sp. nov. and Georgenia *** sp. nov. isolated from plateau pika (Ochotona curzoniae) in the Qinghai-Tibet plateau of China.</title>
        <authorList>
            <person name="Tian Z."/>
        </authorList>
    </citation>
    <scope>NUCLEOTIDE SEQUENCE [LARGE SCALE GENOMIC DNA]</scope>
    <source>
        <strain evidence="2 3">Z446</strain>
    </source>
</reference>
<feature type="region of interest" description="Disordered" evidence="1">
    <location>
        <begin position="431"/>
        <end position="468"/>
    </location>
</feature>
<dbReference type="AlphaFoldDB" id="A0A552WX84"/>
<organism evidence="2 3">
    <name type="scientific">Georgenia yuyongxinii</name>
    <dbReference type="NCBI Taxonomy" id="2589797"/>
    <lineage>
        <taxon>Bacteria</taxon>
        <taxon>Bacillati</taxon>
        <taxon>Actinomycetota</taxon>
        <taxon>Actinomycetes</taxon>
        <taxon>Micrococcales</taxon>
        <taxon>Bogoriellaceae</taxon>
        <taxon>Georgenia</taxon>
    </lineage>
</organism>